<dbReference type="RefSeq" id="WP_150276126.1">
    <property type="nucleotide sequence ID" value="NZ_BMFF01000002.1"/>
</dbReference>
<evidence type="ECO:0000313" key="6">
    <source>
        <dbReference type="Proteomes" id="UP000638188"/>
    </source>
</evidence>
<comment type="caution">
    <text evidence="5">The sequence shown here is derived from an EMBL/GenBank/DDBJ whole genome shotgun (WGS) entry which is preliminary data.</text>
</comment>
<accession>A0ABQ1P597</accession>
<organism evidence="5 6">
    <name type="scientific">Halopseudomonas salina</name>
    <dbReference type="NCBI Taxonomy" id="1323744"/>
    <lineage>
        <taxon>Bacteria</taxon>
        <taxon>Pseudomonadati</taxon>
        <taxon>Pseudomonadota</taxon>
        <taxon>Gammaproteobacteria</taxon>
        <taxon>Pseudomonadales</taxon>
        <taxon>Pseudomonadaceae</taxon>
        <taxon>Halopseudomonas</taxon>
    </lineage>
</organism>
<keyword evidence="3" id="KW-0804">Transcription</keyword>
<dbReference type="InterPro" id="IPR009057">
    <property type="entry name" value="Homeodomain-like_sf"/>
</dbReference>
<dbReference type="SMART" id="SM00342">
    <property type="entry name" value="HTH_ARAC"/>
    <property type="match status" value="1"/>
</dbReference>
<name>A0ABQ1P597_9GAMM</name>
<gene>
    <name evidence="5" type="ORF">GCM10007418_08750</name>
</gene>
<evidence type="ECO:0000259" key="4">
    <source>
        <dbReference type="PROSITE" id="PS01124"/>
    </source>
</evidence>
<keyword evidence="1" id="KW-0805">Transcription regulation</keyword>
<feature type="domain" description="HTH araC/xylS-type" evidence="4">
    <location>
        <begin position="241"/>
        <end position="338"/>
    </location>
</feature>
<dbReference type="Gene3D" id="1.10.10.60">
    <property type="entry name" value="Homeodomain-like"/>
    <property type="match status" value="1"/>
</dbReference>
<dbReference type="SUPFAM" id="SSF46689">
    <property type="entry name" value="Homeodomain-like"/>
    <property type="match status" value="1"/>
</dbReference>
<dbReference type="Proteomes" id="UP000638188">
    <property type="component" value="Unassembled WGS sequence"/>
</dbReference>
<dbReference type="Pfam" id="PF12625">
    <property type="entry name" value="Arabinose_bd"/>
    <property type="match status" value="1"/>
</dbReference>
<evidence type="ECO:0000256" key="1">
    <source>
        <dbReference type="ARBA" id="ARBA00023015"/>
    </source>
</evidence>
<dbReference type="Pfam" id="PF12833">
    <property type="entry name" value="HTH_18"/>
    <property type="match status" value="1"/>
</dbReference>
<dbReference type="PANTHER" id="PTHR47894">
    <property type="entry name" value="HTH-TYPE TRANSCRIPTIONAL REGULATOR GADX"/>
    <property type="match status" value="1"/>
</dbReference>
<evidence type="ECO:0000256" key="2">
    <source>
        <dbReference type="ARBA" id="ARBA00023125"/>
    </source>
</evidence>
<evidence type="ECO:0000313" key="5">
    <source>
        <dbReference type="EMBL" id="GGC91318.1"/>
    </source>
</evidence>
<dbReference type="EMBL" id="BMFF01000002">
    <property type="protein sequence ID" value="GGC91318.1"/>
    <property type="molecule type" value="Genomic_DNA"/>
</dbReference>
<dbReference type="PROSITE" id="PS01124">
    <property type="entry name" value="HTH_ARAC_FAMILY_2"/>
    <property type="match status" value="1"/>
</dbReference>
<evidence type="ECO:0000256" key="3">
    <source>
        <dbReference type="ARBA" id="ARBA00023163"/>
    </source>
</evidence>
<dbReference type="InterPro" id="IPR018060">
    <property type="entry name" value="HTH_AraC"/>
</dbReference>
<sequence>MDWRQRRDNTNLRFLLDVAVDNNVELAACLANTGLPCAAESQQDIECIESVELWQELAVIRNLVARHSMPGLGLQVGRRYHLTSLGLLGYAMLASRTLRDAIDVTSQFRALSLSICPVSLQNHPEGVLMTMDQGVLPADAQCLVVERGMTAWQCLFSELLQRPFIPLRMDICVPGAGTSELYLAHFGCAVNTQAPRNAMLISDADLDAELPLANALTQRTCANLCQHLCDSLEDIHAPLARQVMQLLMSRSGQILPARTVAAHLALSERTLHRRLAEEGHPYRRLDERVRRNLAERLLSDSALGLDSIARQLGYAEAASFSRAFKRWSGLSPDHWRRRRPTQTLEPLINALVHPGSGESQRA</sequence>
<dbReference type="PANTHER" id="PTHR47894:SF1">
    <property type="entry name" value="HTH-TYPE TRANSCRIPTIONAL REGULATOR VQSM"/>
    <property type="match status" value="1"/>
</dbReference>
<keyword evidence="2" id="KW-0238">DNA-binding</keyword>
<reference evidence="6" key="1">
    <citation type="journal article" date="2019" name="Int. J. Syst. Evol. Microbiol.">
        <title>The Global Catalogue of Microorganisms (GCM) 10K type strain sequencing project: providing services to taxonomists for standard genome sequencing and annotation.</title>
        <authorList>
            <consortium name="The Broad Institute Genomics Platform"/>
            <consortium name="The Broad Institute Genome Sequencing Center for Infectious Disease"/>
            <person name="Wu L."/>
            <person name="Ma J."/>
        </authorList>
    </citation>
    <scope>NUCLEOTIDE SEQUENCE [LARGE SCALE GENOMIC DNA]</scope>
    <source>
        <strain evidence="6">CGMCC 1.12482</strain>
    </source>
</reference>
<proteinExistence type="predicted"/>
<keyword evidence="6" id="KW-1185">Reference proteome</keyword>
<protein>
    <submittedName>
        <fullName evidence="5">AraC family transcriptional regulator</fullName>
    </submittedName>
</protein>
<dbReference type="InterPro" id="IPR032687">
    <property type="entry name" value="AraC-type_N"/>
</dbReference>